<reference evidence="1" key="1">
    <citation type="submission" date="2014-09" db="EMBL/GenBank/DDBJ databases">
        <authorList>
            <person name="Magalhaes I.L.F."/>
            <person name="Oliveira U."/>
            <person name="Santos F.R."/>
            <person name="Vidigal T.H.D.A."/>
            <person name="Brescovit A.D."/>
            <person name="Santos A.J."/>
        </authorList>
    </citation>
    <scope>NUCLEOTIDE SEQUENCE</scope>
    <source>
        <tissue evidence="1">Shoot tissue taken approximately 20 cm above the soil surface</tissue>
    </source>
</reference>
<proteinExistence type="predicted"/>
<evidence type="ECO:0000313" key="1">
    <source>
        <dbReference type="EMBL" id="JAD25184.1"/>
    </source>
</evidence>
<name>A0A0A8YFY8_ARUDO</name>
<sequence length="36" mass="4046">MCSCRPSCSSARPLRACPAEQRRRRSTAVAHRHPLP</sequence>
<dbReference type="EMBL" id="GBRH01272711">
    <property type="protein sequence ID" value="JAD25184.1"/>
    <property type="molecule type" value="Transcribed_RNA"/>
</dbReference>
<dbReference type="AlphaFoldDB" id="A0A0A8YFY8"/>
<protein>
    <submittedName>
        <fullName evidence="1">Uncharacterized protein</fullName>
    </submittedName>
</protein>
<accession>A0A0A8YFY8</accession>
<organism evidence="1">
    <name type="scientific">Arundo donax</name>
    <name type="common">Giant reed</name>
    <name type="synonym">Donax arundinaceus</name>
    <dbReference type="NCBI Taxonomy" id="35708"/>
    <lineage>
        <taxon>Eukaryota</taxon>
        <taxon>Viridiplantae</taxon>
        <taxon>Streptophyta</taxon>
        <taxon>Embryophyta</taxon>
        <taxon>Tracheophyta</taxon>
        <taxon>Spermatophyta</taxon>
        <taxon>Magnoliopsida</taxon>
        <taxon>Liliopsida</taxon>
        <taxon>Poales</taxon>
        <taxon>Poaceae</taxon>
        <taxon>PACMAD clade</taxon>
        <taxon>Arundinoideae</taxon>
        <taxon>Arundineae</taxon>
        <taxon>Arundo</taxon>
    </lineage>
</organism>
<reference evidence="1" key="2">
    <citation type="journal article" date="2015" name="Data Brief">
        <title>Shoot transcriptome of the giant reed, Arundo donax.</title>
        <authorList>
            <person name="Barrero R.A."/>
            <person name="Guerrero F.D."/>
            <person name="Moolhuijzen P."/>
            <person name="Goolsby J.A."/>
            <person name="Tidwell J."/>
            <person name="Bellgard S.E."/>
            <person name="Bellgard M.I."/>
        </authorList>
    </citation>
    <scope>NUCLEOTIDE SEQUENCE</scope>
    <source>
        <tissue evidence="1">Shoot tissue taken approximately 20 cm above the soil surface</tissue>
    </source>
</reference>